<dbReference type="Proteomes" id="UP000078225">
    <property type="component" value="Unassembled WGS sequence"/>
</dbReference>
<dbReference type="AlphaFoldDB" id="A0A1B7L6Q6"/>
<organism evidence="1 2">
    <name type="scientific">Mangrovibacter phragmitis</name>
    <dbReference type="NCBI Taxonomy" id="1691903"/>
    <lineage>
        <taxon>Bacteria</taxon>
        <taxon>Pseudomonadati</taxon>
        <taxon>Pseudomonadota</taxon>
        <taxon>Gammaproteobacteria</taxon>
        <taxon>Enterobacterales</taxon>
        <taxon>Enterobacteriaceae</taxon>
        <taxon>Mangrovibacter</taxon>
    </lineage>
</organism>
<gene>
    <name evidence="1" type="ORF">A9B99_19650</name>
</gene>
<evidence type="ECO:0000313" key="1">
    <source>
        <dbReference type="EMBL" id="OAT77861.1"/>
    </source>
</evidence>
<dbReference type="STRING" id="1691903.A9B99_19650"/>
<keyword evidence="2" id="KW-1185">Reference proteome</keyword>
<proteinExistence type="predicted"/>
<accession>A0A1B7L6Q6</accession>
<dbReference type="EMBL" id="LYRP01000004">
    <property type="protein sequence ID" value="OAT77861.1"/>
    <property type="molecule type" value="Genomic_DNA"/>
</dbReference>
<reference evidence="2" key="1">
    <citation type="submission" date="2016-05" db="EMBL/GenBank/DDBJ databases">
        <authorList>
            <person name="Behera P."/>
            <person name="Vaishampayan P."/>
            <person name="Singh N."/>
            <person name="Raina V."/>
            <person name="Suar M."/>
            <person name="Pattnaik A."/>
            <person name="Rastogi G."/>
        </authorList>
    </citation>
    <scope>NUCLEOTIDE SEQUENCE [LARGE SCALE GENOMIC DNA]</scope>
    <source>
        <strain evidence="2">MP23</strain>
    </source>
</reference>
<evidence type="ECO:0000313" key="2">
    <source>
        <dbReference type="Proteomes" id="UP000078225"/>
    </source>
</evidence>
<comment type="caution">
    <text evidence="1">The sequence shown here is derived from an EMBL/GenBank/DDBJ whole genome shotgun (WGS) entry which is preliminary data.</text>
</comment>
<sequence>MGFLFLAEILFDILDLLVNLKNLLNKNNCLSFSKVIFLYLLPNLLPIRELFNWFVQKEH</sequence>
<protein>
    <submittedName>
        <fullName evidence="1">Uncharacterized protein</fullName>
    </submittedName>
</protein>
<name>A0A1B7L6Q6_9ENTR</name>